<dbReference type="AlphaFoldDB" id="A0A517SNA7"/>
<evidence type="ECO:0000256" key="1">
    <source>
        <dbReference type="SAM" id="MobiDB-lite"/>
    </source>
</evidence>
<dbReference type="OrthoDB" id="274570at2"/>
<accession>A0A517SNA7</accession>
<dbReference type="Proteomes" id="UP000315003">
    <property type="component" value="Chromosome"/>
</dbReference>
<protein>
    <recommendedName>
        <fullName evidence="4">Transposase</fullName>
    </recommendedName>
</protein>
<dbReference type="EMBL" id="CP036272">
    <property type="protein sequence ID" value="QDT57602.1"/>
    <property type="molecule type" value="Genomic_DNA"/>
</dbReference>
<name>A0A517SNA7_9BACT</name>
<feature type="compositionally biased region" description="Polar residues" evidence="1">
    <location>
        <begin position="89"/>
        <end position="99"/>
    </location>
</feature>
<sequence length="99" mass="11484">MSRLKTYKLWQQRLLRFDASQMTVTQFCLSEGISQASFYKWKKRFQDPSVQPKTQLAKPEAQFIPLRLTADSANDATVNSRQHDDRTPRQGSHSRGSPR</sequence>
<reference evidence="2 3" key="1">
    <citation type="submission" date="2019-02" db="EMBL/GenBank/DDBJ databases">
        <title>Deep-cultivation of Planctomycetes and their phenomic and genomic characterization uncovers novel biology.</title>
        <authorList>
            <person name="Wiegand S."/>
            <person name="Jogler M."/>
            <person name="Boedeker C."/>
            <person name="Pinto D."/>
            <person name="Vollmers J."/>
            <person name="Rivas-Marin E."/>
            <person name="Kohn T."/>
            <person name="Peeters S.H."/>
            <person name="Heuer A."/>
            <person name="Rast P."/>
            <person name="Oberbeckmann S."/>
            <person name="Bunk B."/>
            <person name="Jeske O."/>
            <person name="Meyerdierks A."/>
            <person name="Storesund J.E."/>
            <person name="Kallscheuer N."/>
            <person name="Luecker S."/>
            <person name="Lage O.M."/>
            <person name="Pohl T."/>
            <person name="Merkel B.J."/>
            <person name="Hornburger P."/>
            <person name="Mueller R.-W."/>
            <person name="Bruemmer F."/>
            <person name="Labrenz M."/>
            <person name="Spormann A.M."/>
            <person name="Op den Camp H."/>
            <person name="Overmann J."/>
            <person name="Amann R."/>
            <person name="Jetten M.S.M."/>
            <person name="Mascher T."/>
            <person name="Medema M.H."/>
            <person name="Devos D.P."/>
            <person name="Kaster A.-K."/>
            <person name="Ovreas L."/>
            <person name="Rohde M."/>
            <person name="Galperin M.Y."/>
            <person name="Jogler C."/>
        </authorList>
    </citation>
    <scope>NUCLEOTIDE SEQUENCE [LARGE SCALE GENOMIC DNA]</scope>
    <source>
        <strain evidence="2 3">SV_7m_r</strain>
    </source>
</reference>
<evidence type="ECO:0000313" key="2">
    <source>
        <dbReference type="EMBL" id="QDT57602.1"/>
    </source>
</evidence>
<evidence type="ECO:0008006" key="4">
    <source>
        <dbReference type="Google" id="ProtNLM"/>
    </source>
</evidence>
<evidence type="ECO:0000313" key="3">
    <source>
        <dbReference type="Proteomes" id="UP000315003"/>
    </source>
</evidence>
<dbReference type="NCBIfam" id="NF047593">
    <property type="entry name" value="IS66_ISAeme5_TnpA"/>
    <property type="match status" value="1"/>
</dbReference>
<dbReference type="RefSeq" id="WP_145268196.1">
    <property type="nucleotide sequence ID" value="NZ_CP036272.1"/>
</dbReference>
<organism evidence="2 3">
    <name type="scientific">Stieleria bergensis</name>
    <dbReference type="NCBI Taxonomy" id="2528025"/>
    <lineage>
        <taxon>Bacteria</taxon>
        <taxon>Pseudomonadati</taxon>
        <taxon>Planctomycetota</taxon>
        <taxon>Planctomycetia</taxon>
        <taxon>Pirellulales</taxon>
        <taxon>Pirellulaceae</taxon>
        <taxon>Stieleria</taxon>
    </lineage>
</organism>
<feature type="compositionally biased region" description="Polar residues" evidence="1">
    <location>
        <begin position="71"/>
        <end position="80"/>
    </location>
</feature>
<gene>
    <name evidence="2" type="ORF">SV7mr_00850</name>
</gene>
<keyword evidence="3" id="KW-1185">Reference proteome</keyword>
<proteinExistence type="predicted"/>
<feature type="region of interest" description="Disordered" evidence="1">
    <location>
        <begin position="69"/>
        <end position="99"/>
    </location>
</feature>